<dbReference type="AlphaFoldDB" id="A0AAD7A7Y0"/>
<dbReference type="Proteomes" id="UP001218218">
    <property type="component" value="Unassembled WGS sequence"/>
</dbReference>
<dbReference type="EMBL" id="JARIHO010000013">
    <property type="protein sequence ID" value="KAJ7351587.1"/>
    <property type="molecule type" value="Genomic_DNA"/>
</dbReference>
<reference evidence="1" key="1">
    <citation type="submission" date="2023-03" db="EMBL/GenBank/DDBJ databases">
        <title>Massive genome expansion in bonnet fungi (Mycena s.s.) driven by repeated elements and novel gene families across ecological guilds.</title>
        <authorList>
            <consortium name="Lawrence Berkeley National Laboratory"/>
            <person name="Harder C.B."/>
            <person name="Miyauchi S."/>
            <person name="Viragh M."/>
            <person name="Kuo A."/>
            <person name="Thoen E."/>
            <person name="Andreopoulos B."/>
            <person name="Lu D."/>
            <person name="Skrede I."/>
            <person name="Drula E."/>
            <person name="Henrissat B."/>
            <person name="Morin E."/>
            <person name="Kohler A."/>
            <person name="Barry K."/>
            <person name="LaButti K."/>
            <person name="Morin E."/>
            <person name="Salamov A."/>
            <person name="Lipzen A."/>
            <person name="Mereny Z."/>
            <person name="Hegedus B."/>
            <person name="Baldrian P."/>
            <person name="Stursova M."/>
            <person name="Weitz H."/>
            <person name="Taylor A."/>
            <person name="Grigoriev I.V."/>
            <person name="Nagy L.G."/>
            <person name="Martin F."/>
            <person name="Kauserud H."/>
        </authorList>
    </citation>
    <scope>NUCLEOTIDE SEQUENCE</scope>
    <source>
        <strain evidence="1">CBHHK002</strain>
    </source>
</reference>
<accession>A0AAD7A7Y0</accession>
<name>A0AAD7A7Y0_9AGAR</name>
<organism evidence="1 2">
    <name type="scientific">Mycena albidolilacea</name>
    <dbReference type="NCBI Taxonomy" id="1033008"/>
    <lineage>
        <taxon>Eukaryota</taxon>
        <taxon>Fungi</taxon>
        <taxon>Dikarya</taxon>
        <taxon>Basidiomycota</taxon>
        <taxon>Agaricomycotina</taxon>
        <taxon>Agaricomycetes</taxon>
        <taxon>Agaricomycetidae</taxon>
        <taxon>Agaricales</taxon>
        <taxon>Marasmiineae</taxon>
        <taxon>Mycenaceae</taxon>
        <taxon>Mycena</taxon>
    </lineage>
</organism>
<feature type="non-terminal residue" evidence="1">
    <location>
        <position position="1"/>
    </location>
</feature>
<proteinExistence type="predicted"/>
<protein>
    <submittedName>
        <fullName evidence="1">Uncharacterized protein</fullName>
    </submittedName>
</protein>
<sequence length="90" mass="10173">ILNSLHRIPEAQIRWPGSLGGFQRYNDLIIQCHPQLTGAFSSLDGLNLPVQTAEDEEMENVTYNGWLCEHFISSVLCFSPDGVLKAFRCY</sequence>
<evidence type="ECO:0000313" key="2">
    <source>
        <dbReference type="Proteomes" id="UP001218218"/>
    </source>
</evidence>
<keyword evidence="2" id="KW-1185">Reference proteome</keyword>
<dbReference type="PANTHER" id="PTHR48471:SF1">
    <property type="entry name" value="DDE TNP4 DOMAIN-CONTAINING PROTEIN"/>
    <property type="match status" value="1"/>
</dbReference>
<gene>
    <name evidence="1" type="ORF">DFH08DRAFT_694514</name>
</gene>
<comment type="caution">
    <text evidence="1">The sequence shown here is derived from an EMBL/GenBank/DDBJ whole genome shotgun (WGS) entry which is preliminary data.</text>
</comment>
<evidence type="ECO:0000313" key="1">
    <source>
        <dbReference type="EMBL" id="KAJ7351587.1"/>
    </source>
</evidence>
<dbReference type="PANTHER" id="PTHR48471">
    <property type="entry name" value="DDE TNP4 DOMAIN-CONTAINING PROTEIN"/>
    <property type="match status" value="1"/>
</dbReference>